<accession>A0AAN6T4C0</accession>
<gene>
    <name evidence="1" type="ORF">N658DRAFT_280962</name>
</gene>
<proteinExistence type="predicted"/>
<protein>
    <submittedName>
        <fullName evidence="1">Uncharacterized protein</fullName>
    </submittedName>
</protein>
<reference evidence="1" key="1">
    <citation type="journal article" date="2023" name="Mol. Phylogenet. Evol.">
        <title>Genome-scale phylogeny and comparative genomics of the fungal order Sordariales.</title>
        <authorList>
            <person name="Hensen N."/>
            <person name="Bonometti L."/>
            <person name="Westerberg I."/>
            <person name="Brannstrom I.O."/>
            <person name="Guillou S."/>
            <person name="Cros-Aarteil S."/>
            <person name="Calhoun S."/>
            <person name="Haridas S."/>
            <person name="Kuo A."/>
            <person name="Mondo S."/>
            <person name="Pangilinan J."/>
            <person name="Riley R."/>
            <person name="LaButti K."/>
            <person name="Andreopoulos B."/>
            <person name="Lipzen A."/>
            <person name="Chen C."/>
            <person name="Yan M."/>
            <person name="Daum C."/>
            <person name="Ng V."/>
            <person name="Clum A."/>
            <person name="Steindorff A."/>
            <person name="Ohm R.A."/>
            <person name="Martin F."/>
            <person name="Silar P."/>
            <person name="Natvig D.O."/>
            <person name="Lalanne C."/>
            <person name="Gautier V."/>
            <person name="Ament-Velasquez S.L."/>
            <person name="Kruys A."/>
            <person name="Hutchinson M.I."/>
            <person name="Powell A.J."/>
            <person name="Barry K."/>
            <person name="Miller A.N."/>
            <person name="Grigoriev I.V."/>
            <person name="Debuchy R."/>
            <person name="Gladieux P."/>
            <person name="Hiltunen Thoren M."/>
            <person name="Johannesson H."/>
        </authorList>
    </citation>
    <scope>NUCLEOTIDE SEQUENCE</scope>
    <source>
        <strain evidence="1">CBS 757.83</strain>
    </source>
</reference>
<evidence type="ECO:0000313" key="2">
    <source>
        <dbReference type="Proteomes" id="UP001305647"/>
    </source>
</evidence>
<organism evidence="1 2">
    <name type="scientific">Parathielavia hyrcaniae</name>
    <dbReference type="NCBI Taxonomy" id="113614"/>
    <lineage>
        <taxon>Eukaryota</taxon>
        <taxon>Fungi</taxon>
        <taxon>Dikarya</taxon>
        <taxon>Ascomycota</taxon>
        <taxon>Pezizomycotina</taxon>
        <taxon>Sordariomycetes</taxon>
        <taxon>Sordariomycetidae</taxon>
        <taxon>Sordariales</taxon>
        <taxon>Chaetomiaceae</taxon>
        <taxon>Parathielavia</taxon>
    </lineage>
</organism>
<evidence type="ECO:0000313" key="1">
    <source>
        <dbReference type="EMBL" id="KAK4103604.1"/>
    </source>
</evidence>
<sequence>MGSQANLFTDRGRWEEGRTGFLQLACGLGSLPQTQSVPIEASSLQKLVKTKGGGVGLSRARHNTLTKLDPSSASCLSYADFLCAFPAARDALMVIGLSWSLEILLHQAGGGLRNIGTGRSATIVWVAWAASEPLTSRSRRVRWIPYPVITLEKILHAYNNPTTFPKSRLFDVMHPTRFHSVPCPNLRRFVSSQQIGTTSWSG</sequence>
<dbReference type="EMBL" id="MU863628">
    <property type="protein sequence ID" value="KAK4103604.1"/>
    <property type="molecule type" value="Genomic_DNA"/>
</dbReference>
<comment type="caution">
    <text evidence="1">The sequence shown here is derived from an EMBL/GenBank/DDBJ whole genome shotgun (WGS) entry which is preliminary data.</text>
</comment>
<dbReference type="Proteomes" id="UP001305647">
    <property type="component" value="Unassembled WGS sequence"/>
</dbReference>
<reference evidence="1" key="2">
    <citation type="submission" date="2023-05" db="EMBL/GenBank/DDBJ databases">
        <authorList>
            <consortium name="Lawrence Berkeley National Laboratory"/>
            <person name="Steindorff A."/>
            <person name="Hensen N."/>
            <person name="Bonometti L."/>
            <person name="Westerberg I."/>
            <person name="Brannstrom I.O."/>
            <person name="Guillou S."/>
            <person name="Cros-Aarteil S."/>
            <person name="Calhoun S."/>
            <person name="Haridas S."/>
            <person name="Kuo A."/>
            <person name="Mondo S."/>
            <person name="Pangilinan J."/>
            <person name="Riley R."/>
            <person name="Labutti K."/>
            <person name="Andreopoulos B."/>
            <person name="Lipzen A."/>
            <person name="Chen C."/>
            <person name="Yanf M."/>
            <person name="Daum C."/>
            <person name="Ng V."/>
            <person name="Clum A."/>
            <person name="Ohm R."/>
            <person name="Martin F."/>
            <person name="Silar P."/>
            <person name="Natvig D."/>
            <person name="Lalanne C."/>
            <person name="Gautier V."/>
            <person name="Ament-Velasquez S.L."/>
            <person name="Kruys A."/>
            <person name="Hutchinson M.I."/>
            <person name="Powell A.J."/>
            <person name="Barry K."/>
            <person name="Miller A.N."/>
            <person name="Grigoriev I.V."/>
            <person name="Debuchy R."/>
            <person name="Gladieux P."/>
            <person name="Thoren M.H."/>
            <person name="Johannesson H."/>
        </authorList>
    </citation>
    <scope>NUCLEOTIDE SEQUENCE</scope>
    <source>
        <strain evidence="1">CBS 757.83</strain>
    </source>
</reference>
<name>A0AAN6T4C0_9PEZI</name>
<dbReference type="AlphaFoldDB" id="A0AAN6T4C0"/>
<keyword evidence="2" id="KW-1185">Reference proteome</keyword>